<feature type="compositionally biased region" description="Basic and acidic residues" evidence="1">
    <location>
        <begin position="294"/>
        <end position="318"/>
    </location>
</feature>
<dbReference type="PANTHER" id="PTHR39609">
    <property type="entry name" value="RFEG-RELATED"/>
    <property type="match status" value="1"/>
</dbReference>
<evidence type="ECO:0000313" key="3">
    <source>
        <dbReference type="Proteomes" id="UP001337655"/>
    </source>
</evidence>
<keyword evidence="3" id="KW-1185">Reference proteome</keyword>
<feature type="compositionally biased region" description="Low complexity" evidence="1">
    <location>
        <begin position="88"/>
        <end position="98"/>
    </location>
</feature>
<feature type="compositionally biased region" description="Polar residues" evidence="1">
    <location>
        <begin position="271"/>
        <end position="280"/>
    </location>
</feature>
<feature type="compositionally biased region" description="Basic and acidic residues" evidence="1">
    <location>
        <begin position="387"/>
        <end position="396"/>
    </location>
</feature>
<proteinExistence type="predicted"/>
<dbReference type="EMBL" id="JAVRRT010000007">
    <property type="protein sequence ID" value="KAK5170259.1"/>
    <property type="molecule type" value="Genomic_DNA"/>
</dbReference>
<feature type="compositionally biased region" description="Polar residues" evidence="1">
    <location>
        <begin position="333"/>
        <end position="355"/>
    </location>
</feature>
<dbReference type="RefSeq" id="XP_064659457.1">
    <property type="nucleotide sequence ID" value="XM_064802096.1"/>
</dbReference>
<dbReference type="PANTHER" id="PTHR39609:SF1">
    <property type="entry name" value="RFEG"/>
    <property type="match status" value="1"/>
</dbReference>
<gene>
    <name evidence="2" type="ORF">LTR77_004845</name>
</gene>
<protein>
    <submittedName>
        <fullName evidence="2">Uncharacterized protein</fullName>
    </submittedName>
</protein>
<feature type="compositionally biased region" description="Polar residues" evidence="1">
    <location>
        <begin position="111"/>
        <end position="123"/>
    </location>
</feature>
<dbReference type="AlphaFoldDB" id="A0AAV9PAK1"/>
<evidence type="ECO:0000313" key="2">
    <source>
        <dbReference type="EMBL" id="KAK5170259.1"/>
    </source>
</evidence>
<name>A0AAV9PAK1_9PEZI</name>
<feature type="region of interest" description="Disordered" evidence="1">
    <location>
        <begin position="77"/>
        <end position="419"/>
    </location>
</feature>
<comment type="caution">
    <text evidence="2">The sequence shown here is derived from an EMBL/GenBank/DDBJ whole genome shotgun (WGS) entry which is preliminary data.</text>
</comment>
<feature type="compositionally biased region" description="Basic and acidic residues" evidence="1">
    <location>
        <begin position="193"/>
        <end position="205"/>
    </location>
</feature>
<accession>A0AAV9PAK1</accession>
<evidence type="ECO:0000256" key="1">
    <source>
        <dbReference type="SAM" id="MobiDB-lite"/>
    </source>
</evidence>
<sequence length="419" mass="45634">MPAQQELARQWFIPGDGIDRHVISADIQRYLGNDATVRPGRGTERNNEGVEGYWIRAYRNLTSAMISDLRADSARWRQEKAATGGRGSSSPSDSNTSGITVPDLLPEPYVGSQTYERGNASQSVRRRDADSPSLGDGAYGVPPTRSGRGQGDAMQIDPPAPQQHADRGRYGQPSHPTRGGYQTPDSGAYPAPGRDRYPDNGRAEPGRPTGGRPAYQEDQTMSDAYGRPPVSQAFGQDTRYGAPPPANDGAPPGYVRQGDYFVPVSGYGQPNVMTPTSRPEPQQYIPGYGQPVEPQRDARGGRGDIRGDPRGVDPRDPRYGQGDYDASRYYPSPATTAASVNTRETISSPPVQSQYGGMPVQYDQYGRPVQQPGAPYGAPEPVYAQTRETRDTREPAYGRQAPPVAGGDRDRDTRRRRLH</sequence>
<dbReference type="Proteomes" id="UP001337655">
    <property type="component" value="Unassembled WGS sequence"/>
</dbReference>
<organism evidence="2 3">
    <name type="scientific">Saxophila tyrrhenica</name>
    <dbReference type="NCBI Taxonomy" id="1690608"/>
    <lineage>
        <taxon>Eukaryota</taxon>
        <taxon>Fungi</taxon>
        <taxon>Dikarya</taxon>
        <taxon>Ascomycota</taxon>
        <taxon>Pezizomycotina</taxon>
        <taxon>Dothideomycetes</taxon>
        <taxon>Dothideomycetidae</taxon>
        <taxon>Mycosphaerellales</taxon>
        <taxon>Extremaceae</taxon>
        <taxon>Saxophila</taxon>
    </lineage>
</organism>
<reference evidence="2 3" key="1">
    <citation type="submission" date="2023-08" db="EMBL/GenBank/DDBJ databases">
        <title>Black Yeasts Isolated from many extreme environments.</title>
        <authorList>
            <person name="Coleine C."/>
            <person name="Stajich J.E."/>
            <person name="Selbmann L."/>
        </authorList>
    </citation>
    <scope>NUCLEOTIDE SEQUENCE [LARGE SCALE GENOMIC DNA]</scope>
    <source>
        <strain evidence="2 3">CCFEE 5935</strain>
    </source>
</reference>
<dbReference type="GeneID" id="89926189"/>